<dbReference type="AlphaFoldDB" id="A0A8C0AYS7"/>
<sequence>ERLFMLNTDPRVLEKQELQQPTYVALSYINSCTAQMPTGQGFSLLCLS</sequence>
<evidence type="ECO:0000313" key="2">
    <source>
        <dbReference type="Proteomes" id="UP000694555"/>
    </source>
</evidence>
<evidence type="ECO:0000313" key="1">
    <source>
        <dbReference type="Ensembl" id="ENSBJAP00000009058.1"/>
    </source>
</evidence>
<dbReference type="Proteomes" id="UP000694555">
    <property type="component" value="Unplaced"/>
</dbReference>
<reference evidence="1" key="1">
    <citation type="submission" date="2025-08" db="UniProtKB">
        <authorList>
            <consortium name="Ensembl"/>
        </authorList>
    </citation>
    <scope>IDENTIFICATION</scope>
</reference>
<organism evidence="1 2">
    <name type="scientific">Buteo japonicus</name>
    <dbReference type="NCBI Taxonomy" id="224669"/>
    <lineage>
        <taxon>Eukaryota</taxon>
        <taxon>Metazoa</taxon>
        <taxon>Chordata</taxon>
        <taxon>Craniata</taxon>
        <taxon>Vertebrata</taxon>
        <taxon>Euteleostomi</taxon>
        <taxon>Archelosauria</taxon>
        <taxon>Archosauria</taxon>
        <taxon>Dinosauria</taxon>
        <taxon>Saurischia</taxon>
        <taxon>Theropoda</taxon>
        <taxon>Coelurosauria</taxon>
        <taxon>Aves</taxon>
        <taxon>Neognathae</taxon>
        <taxon>Neoaves</taxon>
        <taxon>Telluraves</taxon>
        <taxon>Accipitrimorphae</taxon>
        <taxon>Accipitriformes</taxon>
        <taxon>Accipitridae</taxon>
        <taxon>Accipitrinae</taxon>
        <taxon>Buteo</taxon>
    </lineage>
</organism>
<name>A0A8C0AYS7_9AVES</name>
<reference evidence="1" key="2">
    <citation type="submission" date="2025-09" db="UniProtKB">
        <authorList>
            <consortium name="Ensembl"/>
        </authorList>
    </citation>
    <scope>IDENTIFICATION</scope>
</reference>
<proteinExistence type="predicted"/>
<keyword evidence="2" id="KW-1185">Reference proteome</keyword>
<dbReference type="Ensembl" id="ENSBJAT00000009320.1">
    <property type="protein sequence ID" value="ENSBJAP00000009058.1"/>
    <property type="gene ID" value="ENSBJAG00000006243.1"/>
</dbReference>
<accession>A0A8C0AYS7</accession>
<protein>
    <submittedName>
        <fullName evidence="1">JAZF zinc finger 1</fullName>
    </submittedName>
</protein>